<dbReference type="Proteomes" id="UP000582837">
    <property type="component" value="Unassembled WGS sequence"/>
</dbReference>
<organism evidence="1 2">
    <name type="scientific">Longimicrobium terrae</name>
    <dbReference type="NCBI Taxonomy" id="1639882"/>
    <lineage>
        <taxon>Bacteria</taxon>
        <taxon>Pseudomonadati</taxon>
        <taxon>Gemmatimonadota</taxon>
        <taxon>Longimicrobiia</taxon>
        <taxon>Longimicrobiales</taxon>
        <taxon>Longimicrobiaceae</taxon>
        <taxon>Longimicrobium</taxon>
    </lineage>
</organism>
<evidence type="ECO:0008006" key="3">
    <source>
        <dbReference type="Google" id="ProtNLM"/>
    </source>
</evidence>
<name>A0A841H872_9BACT</name>
<dbReference type="RefSeq" id="WP_170038936.1">
    <property type="nucleotide sequence ID" value="NZ_JABDTL010000002.1"/>
</dbReference>
<proteinExistence type="predicted"/>
<gene>
    <name evidence="1" type="ORF">HNQ61_005568</name>
</gene>
<keyword evidence="2" id="KW-1185">Reference proteome</keyword>
<sequence>MPLTAALDPTGTVRIITYVGEIDDDSLVRGFEAVWSQPWYVPGMAELNDLSGLTEVNVTTAGMRALAYAAMDYHREEPEGKVAIYAPAVVTFGMARMYEALVDAEPERYRVFREPGPARAWVGLPPE</sequence>
<evidence type="ECO:0000313" key="1">
    <source>
        <dbReference type="EMBL" id="MBB6073889.1"/>
    </source>
</evidence>
<accession>A0A841H872</accession>
<dbReference type="EMBL" id="JACHIA010000032">
    <property type="protein sequence ID" value="MBB6073889.1"/>
    <property type="molecule type" value="Genomic_DNA"/>
</dbReference>
<dbReference type="AlphaFoldDB" id="A0A841H872"/>
<reference evidence="1 2" key="1">
    <citation type="submission" date="2020-08" db="EMBL/GenBank/DDBJ databases">
        <title>Genomic Encyclopedia of Type Strains, Phase IV (KMG-IV): sequencing the most valuable type-strain genomes for metagenomic binning, comparative biology and taxonomic classification.</title>
        <authorList>
            <person name="Goeker M."/>
        </authorList>
    </citation>
    <scope>NUCLEOTIDE SEQUENCE [LARGE SCALE GENOMIC DNA]</scope>
    <source>
        <strain evidence="1 2">DSM 29007</strain>
    </source>
</reference>
<protein>
    <recommendedName>
        <fullName evidence="3">STAS/SEC14 domain-containing protein</fullName>
    </recommendedName>
</protein>
<evidence type="ECO:0000313" key="2">
    <source>
        <dbReference type="Proteomes" id="UP000582837"/>
    </source>
</evidence>
<comment type="caution">
    <text evidence="1">The sequence shown here is derived from an EMBL/GenBank/DDBJ whole genome shotgun (WGS) entry which is preliminary data.</text>
</comment>